<evidence type="ECO:0000313" key="3">
    <source>
        <dbReference type="EMBL" id="MBJ7595953.1"/>
    </source>
</evidence>
<proteinExistence type="inferred from homology"/>
<protein>
    <submittedName>
        <fullName evidence="4">ATPase</fullName>
    </submittedName>
    <submittedName>
        <fullName evidence="3">SRPBCC family protein</fullName>
    </submittedName>
</protein>
<dbReference type="InterPro" id="IPR023393">
    <property type="entry name" value="START-like_dom_sf"/>
</dbReference>
<sequence length="154" mass="17695">MPLDLEVVGTRVFDAPRELVFRAYNDPALVPRWWGPRSETLVVEEMDVRMGGGWRYRMKDATGNEFAFFGEYREIVPPSRIARTFNYEPIGPGHETLETVELEELDDGRTRMISTQRFLTVEDRDGMIQSGMESGYSESLQRLDELLEELKAAG</sequence>
<evidence type="ECO:0000256" key="1">
    <source>
        <dbReference type="ARBA" id="ARBA00006817"/>
    </source>
</evidence>
<reference evidence="3 6" key="3">
    <citation type="submission" date="2020-10" db="EMBL/GenBank/DDBJ databases">
        <title>Ca. Dormibacterota MAGs.</title>
        <authorList>
            <person name="Montgomery K."/>
        </authorList>
    </citation>
    <scope>NUCLEOTIDE SEQUENCE [LARGE SCALE GENOMIC DNA]</scope>
    <source>
        <strain evidence="3">SC8812_S17_18</strain>
    </source>
</reference>
<dbReference type="InterPro" id="IPR013538">
    <property type="entry name" value="ASHA1/2-like_C"/>
</dbReference>
<reference evidence="4" key="2">
    <citation type="submission" date="2018-05" db="EMBL/GenBank/DDBJ databases">
        <authorList>
            <person name="Ferrari B."/>
        </authorList>
    </citation>
    <scope>NUCLEOTIDE SEQUENCE</scope>
    <source>
        <strain evidence="4">RRmetagenome_bin12</strain>
    </source>
</reference>
<dbReference type="SUPFAM" id="SSF55961">
    <property type="entry name" value="Bet v1-like"/>
    <property type="match status" value="1"/>
</dbReference>
<dbReference type="Proteomes" id="UP000248724">
    <property type="component" value="Unassembled WGS sequence"/>
</dbReference>
<gene>
    <name evidence="4" type="ORF">DLM65_05215</name>
    <name evidence="3" type="ORF">JF886_14065</name>
</gene>
<evidence type="ECO:0000259" key="2">
    <source>
        <dbReference type="Pfam" id="PF08327"/>
    </source>
</evidence>
<comment type="caution">
    <text evidence="4">The sequence shown here is derived from an EMBL/GenBank/DDBJ whole genome shotgun (WGS) entry which is preliminary data.</text>
</comment>
<dbReference type="EMBL" id="JAEKNS010000142">
    <property type="protein sequence ID" value="MBJ7595953.1"/>
    <property type="molecule type" value="Genomic_DNA"/>
</dbReference>
<accession>A0A2W5ZFR2</accession>
<accession>A0A934N6J4</accession>
<comment type="similarity">
    <text evidence="1">Belongs to the AHA1 family.</text>
</comment>
<name>A0A2W5ZFR2_9BACT</name>
<dbReference type="EMBL" id="QHBU01000093">
    <property type="protein sequence ID" value="PZR81845.1"/>
    <property type="molecule type" value="Genomic_DNA"/>
</dbReference>
<dbReference type="Gene3D" id="3.30.530.20">
    <property type="match status" value="1"/>
</dbReference>
<dbReference type="Proteomes" id="UP000606991">
    <property type="component" value="Unassembled WGS sequence"/>
</dbReference>
<evidence type="ECO:0000313" key="5">
    <source>
        <dbReference type="Proteomes" id="UP000248724"/>
    </source>
</evidence>
<dbReference type="Pfam" id="PF08327">
    <property type="entry name" value="AHSA1"/>
    <property type="match status" value="1"/>
</dbReference>
<evidence type="ECO:0000313" key="6">
    <source>
        <dbReference type="Proteomes" id="UP000606991"/>
    </source>
</evidence>
<dbReference type="AlphaFoldDB" id="A0A2W5ZFR2"/>
<feature type="domain" description="Activator of Hsp90 ATPase homologue 1/2-like C-terminal" evidence="2">
    <location>
        <begin position="14"/>
        <end position="148"/>
    </location>
</feature>
<dbReference type="CDD" id="cd07826">
    <property type="entry name" value="SRPBCC_CalC_Aha1-like_9"/>
    <property type="match status" value="1"/>
</dbReference>
<organism evidence="4 5">
    <name type="scientific">Candidatus Aeolococcus gillhamiae</name>
    <dbReference type="NCBI Taxonomy" id="3127015"/>
    <lineage>
        <taxon>Bacteria</taxon>
        <taxon>Bacillati</taxon>
        <taxon>Candidatus Dormiibacterota</taxon>
        <taxon>Candidatus Dormibacteria</taxon>
        <taxon>Candidatus Aeolococcales</taxon>
        <taxon>Candidatus Aeolococcaceae</taxon>
        <taxon>Candidatus Aeolococcus</taxon>
    </lineage>
</organism>
<reference evidence="4 5" key="1">
    <citation type="journal article" date="2017" name="Nature">
        <title>Atmospheric trace gases support primary production in Antarctic desert surface soil.</title>
        <authorList>
            <person name="Ji M."/>
            <person name="Greening C."/>
            <person name="Vanwonterghem I."/>
            <person name="Carere C.R."/>
            <person name="Bay S.K."/>
            <person name="Steen J.A."/>
            <person name="Montgomery K."/>
            <person name="Lines T."/>
            <person name="Beardall J."/>
            <person name="van Dorst J."/>
            <person name="Snape I."/>
            <person name="Stott M.B."/>
            <person name="Hugenholtz P."/>
            <person name="Ferrari B.C."/>
        </authorList>
    </citation>
    <scope>NUCLEOTIDE SEQUENCE [LARGE SCALE GENOMIC DNA]</scope>
    <source>
        <strain evidence="4">RRmetagenome_bin12</strain>
    </source>
</reference>
<evidence type="ECO:0000313" key="4">
    <source>
        <dbReference type="EMBL" id="PZR81845.1"/>
    </source>
</evidence>